<dbReference type="Proteomes" id="UP000438476">
    <property type="component" value="Unassembled WGS sequence"/>
</dbReference>
<dbReference type="SUPFAM" id="SSF75304">
    <property type="entry name" value="Amidase signature (AS) enzymes"/>
    <property type="match status" value="1"/>
</dbReference>
<name>A0A6I4TAI9_9SPHN</name>
<protein>
    <recommendedName>
        <fullName evidence="3">Amidase domain-containing protein</fullName>
    </recommendedName>
</protein>
<evidence type="ECO:0000313" key="2">
    <source>
        <dbReference type="Proteomes" id="UP000438476"/>
    </source>
</evidence>
<proteinExistence type="predicted"/>
<evidence type="ECO:0008006" key="3">
    <source>
        <dbReference type="Google" id="ProtNLM"/>
    </source>
</evidence>
<dbReference type="EMBL" id="WTYT01000008">
    <property type="protein sequence ID" value="MXO67191.1"/>
    <property type="molecule type" value="Genomic_DNA"/>
</dbReference>
<dbReference type="RefSeq" id="WP_160737646.1">
    <property type="nucleotide sequence ID" value="NZ_WTYT01000008.1"/>
</dbReference>
<reference evidence="1 2" key="1">
    <citation type="submission" date="2019-12" db="EMBL/GenBank/DDBJ databases">
        <title>Genomic-based taxomic classification of the family Erythrobacteraceae.</title>
        <authorList>
            <person name="Xu L."/>
        </authorList>
    </citation>
    <scope>NUCLEOTIDE SEQUENCE [LARGE SCALE GENOMIC DNA]</scope>
    <source>
        <strain evidence="1 2">LMG 29518</strain>
    </source>
</reference>
<comment type="caution">
    <text evidence="1">The sequence shown here is derived from an EMBL/GenBank/DDBJ whole genome shotgun (WGS) entry which is preliminary data.</text>
</comment>
<dbReference type="OrthoDB" id="7490557at2"/>
<organism evidence="1 2">
    <name type="scientific">Altericroceibacterium endophyticum</name>
    <dbReference type="NCBI Taxonomy" id="1808508"/>
    <lineage>
        <taxon>Bacteria</taxon>
        <taxon>Pseudomonadati</taxon>
        <taxon>Pseudomonadota</taxon>
        <taxon>Alphaproteobacteria</taxon>
        <taxon>Sphingomonadales</taxon>
        <taxon>Erythrobacteraceae</taxon>
        <taxon>Altericroceibacterium</taxon>
    </lineage>
</organism>
<sequence>MNGCGPTPELEQAMISDATDKPIHYQPATTLLEMLGSGQISSVELTDHFIARIEALDPVINAVVVRTFDAAARLPKLPILRVRKVVRSGRCTVCP</sequence>
<gene>
    <name evidence="1" type="ORF">GRI91_15625</name>
</gene>
<dbReference type="InterPro" id="IPR036928">
    <property type="entry name" value="AS_sf"/>
</dbReference>
<evidence type="ECO:0000313" key="1">
    <source>
        <dbReference type="EMBL" id="MXO67191.1"/>
    </source>
</evidence>
<dbReference type="AlphaFoldDB" id="A0A6I4TAI9"/>
<accession>A0A6I4TAI9</accession>
<keyword evidence="2" id="KW-1185">Reference proteome</keyword>
<dbReference type="Gene3D" id="3.90.1300.10">
    <property type="entry name" value="Amidase signature (AS) domain"/>
    <property type="match status" value="1"/>
</dbReference>